<organism evidence="1 2">
    <name type="scientific">Promicromonospora umidemergens</name>
    <dbReference type="NCBI Taxonomy" id="629679"/>
    <lineage>
        <taxon>Bacteria</taxon>
        <taxon>Bacillati</taxon>
        <taxon>Actinomycetota</taxon>
        <taxon>Actinomycetes</taxon>
        <taxon>Micrococcales</taxon>
        <taxon>Promicromonosporaceae</taxon>
        <taxon>Promicromonospora</taxon>
    </lineage>
</organism>
<dbReference type="RefSeq" id="WP_253878211.1">
    <property type="nucleotide sequence ID" value="NZ_JAMTCT010000047.1"/>
</dbReference>
<keyword evidence="2" id="KW-1185">Reference proteome</keyword>
<name>A0ABP8XVN6_9MICO</name>
<dbReference type="EMBL" id="BAABHM010000020">
    <property type="protein sequence ID" value="GAA4714965.1"/>
    <property type="molecule type" value="Genomic_DNA"/>
</dbReference>
<protein>
    <submittedName>
        <fullName evidence="1">Uncharacterized protein</fullName>
    </submittedName>
</protein>
<comment type="caution">
    <text evidence="1">The sequence shown here is derived from an EMBL/GenBank/DDBJ whole genome shotgun (WGS) entry which is preliminary data.</text>
</comment>
<reference evidence="2" key="1">
    <citation type="journal article" date="2019" name="Int. J. Syst. Evol. Microbiol.">
        <title>The Global Catalogue of Microorganisms (GCM) 10K type strain sequencing project: providing services to taxonomists for standard genome sequencing and annotation.</title>
        <authorList>
            <consortium name="The Broad Institute Genomics Platform"/>
            <consortium name="The Broad Institute Genome Sequencing Center for Infectious Disease"/>
            <person name="Wu L."/>
            <person name="Ma J."/>
        </authorList>
    </citation>
    <scope>NUCLEOTIDE SEQUENCE [LARGE SCALE GENOMIC DNA]</scope>
    <source>
        <strain evidence="2">JCM 17975</strain>
    </source>
</reference>
<gene>
    <name evidence="1" type="ORF">GCM10023198_42770</name>
</gene>
<evidence type="ECO:0000313" key="1">
    <source>
        <dbReference type="EMBL" id="GAA4714965.1"/>
    </source>
</evidence>
<accession>A0ABP8XVN6</accession>
<proteinExistence type="predicted"/>
<sequence length="122" mass="13409">MTTSRPTDVGHVRAGVATKDATTSYSQYRNEGDADRLAFAMRVATEAVRTVGSDHIEIVTLTRGRICLQPVNLNHGEQIARALGCDLPLDHRMFVPGHTLWTGERDGLEVQVRSALRQVVAQ</sequence>
<dbReference type="Proteomes" id="UP001500843">
    <property type="component" value="Unassembled WGS sequence"/>
</dbReference>
<evidence type="ECO:0000313" key="2">
    <source>
        <dbReference type="Proteomes" id="UP001500843"/>
    </source>
</evidence>